<dbReference type="EMBL" id="MN740639">
    <property type="protein sequence ID" value="QHU36486.1"/>
    <property type="molecule type" value="Genomic_DNA"/>
</dbReference>
<organism evidence="1">
    <name type="scientific">viral metagenome</name>
    <dbReference type="NCBI Taxonomy" id="1070528"/>
    <lineage>
        <taxon>unclassified sequences</taxon>
        <taxon>metagenomes</taxon>
        <taxon>organismal metagenomes</taxon>
    </lineage>
</organism>
<evidence type="ECO:0000313" key="1">
    <source>
        <dbReference type="EMBL" id="QHU36486.1"/>
    </source>
</evidence>
<dbReference type="AlphaFoldDB" id="A0A6C0M093"/>
<proteinExistence type="predicted"/>
<sequence>MSIVISNSIRHTLQKMNESPITQITDVNSEGYRIVTLTWPENTNKIFKFEIYHEEGCTLACILEREVVTYGWGETFMTHLYATVDLYDKMPQLEDVYEQPVA</sequence>
<accession>A0A6C0M093</accession>
<reference evidence="1" key="1">
    <citation type="journal article" date="2020" name="Nature">
        <title>Giant virus diversity and host interactions through global metagenomics.</title>
        <authorList>
            <person name="Schulz F."/>
            <person name="Roux S."/>
            <person name="Paez-Espino D."/>
            <person name="Jungbluth S."/>
            <person name="Walsh D.A."/>
            <person name="Denef V.J."/>
            <person name="McMahon K.D."/>
            <person name="Konstantinidis K.T."/>
            <person name="Eloe-Fadrosh E.A."/>
            <person name="Kyrpides N.C."/>
            <person name="Woyke T."/>
        </authorList>
    </citation>
    <scope>NUCLEOTIDE SEQUENCE</scope>
    <source>
        <strain evidence="1">GVMAG-S-1035231-58</strain>
    </source>
</reference>
<name>A0A6C0M093_9ZZZZ</name>
<protein>
    <submittedName>
        <fullName evidence="1">Uncharacterized protein</fullName>
    </submittedName>
</protein>